<dbReference type="InterPro" id="IPR039421">
    <property type="entry name" value="Type_1_exporter"/>
</dbReference>
<feature type="region of interest" description="Disordered" evidence="9">
    <location>
        <begin position="429"/>
        <end position="453"/>
    </location>
</feature>
<organism evidence="13 14">
    <name type="scientific">Amazona collaria</name>
    <name type="common">yellow-billed parrot</name>
    <dbReference type="NCBI Taxonomy" id="241587"/>
    <lineage>
        <taxon>Eukaryota</taxon>
        <taxon>Metazoa</taxon>
        <taxon>Chordata</taxon>
        <taxon>Craniata</taxon>
        <taxon>Vertebrata</taxon>
        <taxon>Euteleostomi</taxon>
        <taxon>Archelosauria</taxon>
        <taxon>Archosauria</taxon>
        <taxon>Dinosauria</taxon>
        <taxon>Saurischia</taxon>
        <taxon>Theropoda</taxon>
        <taxon>Coelurosauria</taxon>
        <taxon>Aves</taxon>
        <taxon>Neognathae</taxon>
        <taxon>Neoaves</taxon>
        <taxon>Telluraves</taxon>
        <taxon>Australaves</taxon>
        <taxon>Psittaciformes</taxon>
        <taxon>Psittacidae</taxon>
        <taxon>Amazona</taxon>
    </lineage>
</organism>
<reference evidence="13" key="2">
    <citation type="submission" date="2025-09" db="UniProtKB">
        <authorList>
            <consortium name="Ensembl"/>
        </authorList>
    </citation>
    <scope>IDENTIFICATION</scope>
</reference>
<dbReference type="InterPro" id="IPR003439">
    <property type="entry name" value="ABC_transporter-like_ATP-bd"/>
</dbReference>
<dbReference type="InterPro" id="IPR017871">
    <property type="entry name" value="ABC_transporter-like_CS"/>
</dbReference>
<evidence type="ECO:0000256" key="5">
    <source>
        <dbReference type="ARBA" id="ARBA00022840"/>
    </source>
</evidence>
<evidence type="ECO:0000256" key="6">
    <source>
        <dbReference type="ARBA" id="ARBA00022989"/>
    </source>
</evidence>
<feature type="domain" description="ABC transporter" evidence="11">
    <location>
        <begin position="194"/>
        <end position="429"/>
    </location>
</feature>
<proteinExistence type="inferred from homology"/>
<dbReference type="GO" id="GO:0016887">
    <property type="term" value="F:ATP hydrolysis activity"/>
    <property type="evidence" value="ECO:0007669"/>
    <property type="project" value="InterPro"/>
</dbReference>
<dbReference type="PROSITE" id="PS50893">
    <property type="entry name" value="ABC_TRANSPORTER_2"/>
    <property type="match status" value="1"/>
</dbReference>
<feature type="transmembrane region" description="Helical" evidence="10">
    <location>
        <begin position="12"/>
        <end position="36"/>
    </location>
</feature>
<dbReference type="PROSITE" id="PS50929">
    <property type="entry name" value="ABC_TM1F"/>
    <property type="match status" value="1"/>
</dbReference>
<dbReference type="Ensembl" id="ENSACOT00000009907.1">
    <property type="protein sequence ID" value="ENSACOP00000009578.1"/>
    <property type="gene ID" value="ENSACOG00000006360.1"/>
</dbReference>
<evidence type="ECO:0000313" key="14">
    <source>
        <dbReference type="Proteomes" id="UP000694522"/>
    </source>
</evidence>
<dbReference type="Pfam" id="PF00005">
    <property type="entry name" value="ABC_tran"/>
    <property type="match status" value="1"/>
</dbReference>
<protein>
    <submittedName>
        <fullName evidence="13">ATP binding cassette subfamily B member 6 (Langereis blood group)</fullName>
    </submittedName>
</protein>
<feature type="transmembrane region" description="Helical" evidence="10">
    <location>
        <begin position="107"/>
        <end position="125"/>
    </location>
</feature>
<keyword evidence="5" id="KW-0067">ATP-binding</keyword>
<keyword evidence="2" id="KW-0813">Transport</keyword>
<keyword evidence="3 10" id="KW-0812">Transmembrane</keyword>
<evidence type="ECO:0000256" key="2">
    <source>
        <dbReference type="ARBA" id="ARBA00022448"/>
    </source>
</evidence>
<dbReference type="GO" id="GO:0005774">
    <property type="term" value="C:vacuolar membrane"/>
    <property type="evidence" value="ECO:0007669"/>
    <property type="project" value="TreeGrafter"/>
</dbReference>
<evidence type="ECO:0000256" key="8">
    <source>
        <dbReference type="ARBA" id="ARBA00024363"/>
    </source>
</evidence>
<evidence type="ECO:0000256" key="1">
    <source>
        <dbReference type="ARBA" id="ARBA00004141"/>
    </source>
</evidence>
<dbReference type="AlphaFoldDB" id="A0A8B9FFZ9"/>
<evidence type="ECO:0000256" key="4">
    <source>
        <dbReference type="ARBA" id="ARBA00022741"/>
    </source>
</evidence>
<dbReference type="GO" id="GO:0020037">
    <property type="term" value="F:heme binding"/>
    <property type="evidence" value="ECO:0007669"/>
    <property type="project" value="TreeGrafter"/>
</dbReference>
<evidence type="ECO:0000259" key="11">
    <source>
        <dbReference type="PROSITE" id="PS50893"/>
    </source>
</evidence>
<reference evidence="13" key="1">
    <citation type="submission" date="2025-08" db="UniProtKB">
        <authorList>
            <consortium name="Ensembl"/>
        </authorList>
    </citation>
    <scope>IDENTIFICATION</scope>
</reference>
<evidence type="ECO:0000259" key="12">
    <source>
        <dbReference type="PROSITE" id="PS50929"/>
    </source>
</evidence>
<dbReference type="Gene3D" id="1.20.1560.10">
    <property type="entry name" value="ABC transporter type 1, transmembrane domain"/>
    <property type="match status" value="1"/>
</dbReference>
<dbReference type="InterPro" id="IPR036640">
    <property type="entry name" value="ABC1_TM_sf"/>
</dbReference>
<feature type="transmembrane region" description="Helical" evidence="10">
    <location>
        <begin position="131"/>
        <end position="151"/>
    </location>
</feature>
<sequence>MWPRGNHLLQGLVLAWFGLIIFVCMSLYLTLTIFITEWRTKYRRDMNTRDNEAKSRAVDSLLNFETVKYYNAESYEVNRFNDAIVKYQLSEWKVSASLGLLNQTQNLVIGLGLLAGSLLCAYFVTENKLQVGDFVLFGTYIIQLYTPLNWFGTYYRMIQNSFVDMENMFQLFDEVQEVKDAVNAGDLRLEAGRIEFENVHFSYVDGYGEILQDVSFSVMPGQTLALVGPSGSGKSTIIRLLFRFYDVRGGCIRIDGQDISQVKQASLRSHIGVVPQDTVLFNDTIANNIRYGRILATDQEVQEAARAADIHDRILSFPDGYSTQVGERGLKLSGGEKQRVAIARTILKGPRIILLDEATSALDTETERNIQASLAKVCAHRTTIVVAHRLSTVVAADQILVLKDGRIAERGRHEELLRKGGVYAGMWLQQQAGDEGESKERRTEKPTGSKKGP</sequence>
<evidence type="ECO:0000256" key="10">
    <source>
        <dbReference type="SAM" id="Phobius"/>
    </source>
</evidence>
<dbReference type="CDD" id="cd03253">
    <property type="entry name" value="ABCC_ATM1_transporter"/>
    <property type="match status" value="1"/>
</dbReference>
<dbReference type="GO" id="GO:0005524">
    <property type="term" value="F:ATP binding"/>
    <property type="evidence" value="ECO:0007669"/>
    <property type="project" value="UniProtKB-KW"/>
</dbReference>
<dbReference type="Gene3D" id="3.40.50.300">
    <property type="entry name" value="P-loop containing nucleotide triphosphate hydrolases"/>
    <property type="match status" value="1"/>
</dbReference>
<evidence type="ECO:0000256" key="3">
    <source>
        <dbReference type="ARBA" id="ARBA00022692"/>
    </source>
</evidence>
<keyword evidence="6 10" id="KW-1133">Transmembrane helix</keyword>
<dbReference type="InterPro" id="IPR027417">
    <property type="entry name" value="P-loop_NTPase"/>
</dbReference>
<dbReference type="InterPro" id="IPR003593">
    <property type="entry name" value="AAA+_ATPase"/>
</dbReference>
<comment type="similarity">
    <text evidence="8">Belongs to the ABC transporter superfamily. ABCB family. Heavy Metal importer (TC 3.A.1.210) subfamily.</text>
</comment>
<keyword evidence="7 10" id="KW-0472">Membrane</keyword>
<dbReference type="Pfam" id="PF00664">
    <property type="entry name" value="ABC_membrane"/>
    <property type="match status" value="1"/>
</dbReference>
<evidence type="ECO:0000313" key="13">
    <source>
        <dbReference type="Ensembl" id="ENSACOP00000009578.1"/>
    </source>
</evidence>
<dbReference type="PANTHER" id="PTHR24221">
    <property type="entry name" value="ATP-BINDING CASSETTE SUB-FAMILY B"/>
    <property type="match status" value="1"/>
</dbReference>
<dbReference type="PROSITE" id="PS00211">
    <property type="entry name" value="ABC_TRANSPORTER_1"/>
    <property type="match status" value="1"/>
</dbReference>
<dbReference type="Proteomes" id="UP000694522">
    <property type="component" value="Unplaced"/>
</dbReference>
<dbReference type="FunFam" id="3.40.50.300:FF:000186">
    <property type="entry name" value="ATP-binding cassette sub-family B member 7, mitochondrial"/>
    <property type="match status" value="1"/>
</dbReference>
<dbReference type="GO" id="GO:0015439">
    <property type="term" value="F:ABC-type heme transporter activity"/>
    <property type="evidence" value="ECO:0007669"/>
    <property type="project" value="TreeGrafter"/>
</dbReference>
<dbReference type="SMART" id="SM00382">
    <property type="entry name" value="AAA"/>
    <property type="match status" value="1"/>
</dbReference>
<keyword evidence="4" id="KW-0547">Nucleotide-binding</keyword>
<dbReference type="SUPFAM" id="SSF52540">
    <property type="entry name" value="P-loop containing nucleoside triphosphate hydrolases"/>
    <property type="match status" value="1"/>
</dbReference>
<dbReference type="PANTHER" id="PTHR24221:SF654">
    <property type="entry name" value="ATP-BINDING CASSETTE SUB-FAMILY B MEMBER 6"/>
    <property type="match status" value="1"/>
</dbReference>
<dbReference type="InterPro" id="IPR011527">
    <property type="entry name" value="ABC1_TM_dom"/>
</dbReference>
<comment type="subcellular location">
    <subcellularLocation>
        <location evidence="1">Membrane</location>
        <topology evidence="1">Multi-pass membrane protein</topology>
    </subcellularLocation>
</comment>
<name>A0A8B9FFZ9_9PSIT</name>
<keyword evidence="14" id="KW-1185">Reference proteome</keyword>
<feature type="domain" description="ABC transmembrane type-1" evidence="12">
    <location>
        <begin position="16"/>
        <end position="160"/>
    </location>
</feature>
<dbReference type="SUPFAM" id="SSF90123">
    <property type="entry name" value="ABC transporter transmembrane region"/>
    <property type="match status" value="1"/>
</dbReference>
<feature type="compositionally biased region" description="Basic and acidic residues" evidence="9">
    <location>
        <begin position="436"/>
        <end position="447"/>
    </location>
</feature>
<accession>A0A8B9FFZ9</accession>
<evidence type="ECO:0000256" key="7">
    <source>
        <dbReference type="ARBA" id="ARBA00023136"/>
    </source>
</evidence>
<evidence type="ECO:0000256" key="9">
    <source>
        <dbReference type="SAM" id="MobiDB-lite"/>
    </source>
</evidence>